<evidence type="ECO:0000256" key="1">
    <source>
        <dbReference type="SAM" id="MobiDB-lite"/>
    </source>
</evidence>
<keyword evidence="2" id="KW-0732">Signal</keyword>
<comment type="caution">
    <text evidence="3">The sequence shown here is derived from an EMBL/GenBank/DDBJ whole genome shotgun (WGS) entry which is preliminary data.</text>
</comment>
<feature type="signal peptide" evidence="2">
    <location>
        <begin position="1"/>
        <end position="17"/>
    </location>
</feature>
<feature type="compositionally biased region" description="Acidic residues" evidence="1">
    <location>
        <begin position="150"/>
        <end position="159"/>
    </location>
</feature>
<feature type="compositionally biased region" description="Polar residues" evidence="1">
    <location>
        <begin position="51"/>
        <end position="71"/>
    </location>
</feature>
<feature type="non-terminal residue" evidence="3">
    <location>
        <position position="1"/>
    </location>
</feature>
<evidence type="ECO:0000313" key="3">
    <source>
        <dbReference type="EMBL" id="GMT06603.1"/>
    </source>
</evidence>
<proteinExistence type="predicted"/>
<keyword evidence="4" id="KW-1185">Reference proteome</keyword>
<dbReference type="EMBL" id="BTSX01000006">
    <property type="protein sequence ID" value="GMT06603.1"/>
    <property type="molecule type" value="Genomic_DNA"/>
</dbReference>
<dbReference type="Proteomes" id="UP001432027">
    <property type="component" value="Unassembled WGS sequence"/>
</dbReference>
<accession>A0AAV5UIS6</accession>
<gene>
    <name evidence="3" type="ORF">PENTCL1PPCAC_28777</name>
</gene>
<feature type="chain" id="PRO_5043797956" evidence="2">
    <location>
        <begin position="18"/>
        <end position="184"/>
    </location>
</feature>
<feature type="region of interest" description="Disordered" evidence="1">
    <location>
        <begin position="51"/>
        <end position="78"/>
    </location>
</feature>
<feature type="region of interest" description="Disordered" evidence="1">
    <location>
        <begin position="136"/>
        <end position="184"/>
    </location>
</feature>
<evidence type="ECO:0000313" key="4">
    <source>
        <dbReference type="Proteomes" id="UP001432027"/>
    </source>
</evidence>
<evidence type="ECO:0000256" key="2">
    <source>
        <dbReference type="SAM" id="SignalP"/>
    </source>
</evidence>
<dbReference type="AlphaFoldDB" id="A0AAV5UIS6"/>
<feature type="compositionally biased region" description="Basic and acidic residues" evidence="1">
    <location>
        <begin position="139"/>
        <end position="148"/>
    </location>
</feature>
<sequence>IFPLVFAFFVKISIFAAMDSPFERPQNPSPPPSSPSTPVDAQEFLFPSVSSGLNRQHSDSMSSDGYETDSQLGDDVPLSLTASSSMESLPTDEPPSFILAAVPVRFYGAYVGKHANLPPNIGRYLMTNRRFTIDDDDEERSKRMRTENSVDSDDDELPTDESTFIGNHSDDRKDKSDDDDLYEF</sequence>
<reference evidence="3" key="1">
    <citation type="submission" date="2023-10" db="EMBL/GenBank/DDBJ databases">
        <title>Genome assembly of Pristionchus species.</title>
        <authorList>
            <person name="Yoshida K."/>
            <person name="Sommer R.J."/>
        </authorList>
    </citation>
    <scope>NUCLEOTIDE SEQUENCE</scope>
    <source>
        <strain evidence="3">RS0144</strain>
    </source>
</reference>
<organism evidence="3 4">
    <name type="scientific">Pristionchus entomophagus</name>
    <dbReference type="NCBI Taxonomy" id="358040"/>
    <lineage>
        <taxon>Eukaryota</taxon>
        <taxon>Metazoa</taxon>
        <taxon>Ecdysozoa</taxon>
        <taxon>Nematoda</taxon>
        <taxon>Chromadorea</taxon>
        <taxon>Rhabditida</taxon>
        <taxon>Rhabditina</taxon>
        <taxon>Diplogasteromorpha</taxon>
        <taxon>Diplogasteroidea</taxon>
        <taxon>Neodiplogasteridae</taxon>
        <taxon>Pristionchus</taxon>
    </lineage>
</organism>
<name>A0AAV5UIS6_9BILA</name>
<protein>
    <submittedName>
        <fullName evidence="3">Uncharacterized protein</fullName>
    </submittedName>
</protein>